<dbReference type="InterPro" id="IPR050687">
    <property type="entry name" value="Dynein_IC"/>
</dbReference>
<evidence type="ECO:0000256" key="6">
    <source>
        <dbReference type="ARBA" id="ARBA00023069"/>
    </source>
</evidence>
<dbReference type="OMA" id="MEVTTYR"/>
<dbReference type="InterPro" id="IPR036322">
    <property type="entry name" value="WD40_repeat_dom_sf"/>
</dbReference>
<evidence type="ECO:0000256" key="2">
    <source>
        <dbReference type="ARBA" id="ARBA00022490"/>
    </source>
</evidence>
<keyword evidence="4" id="KW-0677">Repeat</keyword>
<evidence type="ECO:0000256" key="1">
    <source>
        <dbReference type="ARBA" id="ARBA00004611"/>
    </source>
</evidence>
<dbReference type="Gene3D" id="2.130.10.10">
    <property type="entry name" value="YVTN repeat-like/Quinoprotein amine dehydrogenase"/>
    <property type="match status" value="1"/>
</dbReference>
<dbReference type="GO" id="GO:0003341">
    <property type="term" value="P:cilium movement"/>
    <property type="evidence" value="ECO:0007669"/>
    <property type="project" value="TreeGrafter"/>
</dbReference>
<evidence type="ECO:0000256" key="7">
    <source>
        <dbReference type="ARBA" id="ARBA00023212"/>
    </source>
</evidence>
<dbReference type="GO" id="GO:0045504">
    <property type="term" value="F:dynein heavy chain binding"/>
    <property type="evidence" value="ECO:0007669"/>
    <property type="project" value="TreeGrafter"/>
</dbReference>
<evidence type="ECO:0000256" key="9">
    <source>
        <dbReference type="ARBA" id="ARBA00024190"/>
    </source>
</evidence>
<dbReference type="AlphaFoldDB" id="A0A7R8UHA2"/>
<sequence>MNIDVEENKRHPKLRVEFRKDSSTLLRRGSVRSKSSQGTFNREIVVLLTERKGRKLVDNGYNVAPKILVSVQASDKFQNLVSKVEELLGLTQDKGKIMRIEDISVKHSFTTLNVTMDDIATQITLSIRSSTDIPLLRTSSESEEELVEYHKMPSYIKIILKETEDILLFEKNSVTVERDSEEAPAVLEDNDAYDFLTVGKGKNRRRMEAESQTVEILYKTRTANTERIRKLDVGTFVSNYDMFDTYADIETEVMKIETEDAYDNIDVTTYKYKGVDQFESLKSLPSFQLAVMLTQRLLAGNVYREEQRRFRNMYLPDPLSLDVKYFYRLRDLWSYKTVEATGKAVACLDWCPANSDLLAVAYGVFNFIPHEDRRFGVVCIWSIKNPVNPERKYRYPYPVTALSFSKKNPQLLAVGLYNGEVQVVDITERKLEDALVAVSQRSTSPGTEPVTEIKWINVHSCDGLDRQQLLTSSEDGIIMKYSLTSGLFLVGFKQMKLDRVEGIVEGIHVNRRTDFIEANRNPQALMLKIHPEKPDTYFVGTDEGCMHRCSTNYPHQHTDIFQIHNGGVFSMEYSPWSPKIFLTCGSDWCIRVWCESVFQPLMYLSSGIGPVQSACWSPIHSTIILGATRNAVEIWDIRRNILKPVSTRVFGSGAVFLTTACFSTCGRSIVVGDEEGVIHVCALEDMPFPPHFQYKQLESAIFKALVANPELTRQVESLGCLGYPNGGRRTEI</sequence>
<keyword evidence="3" id="KW-0853">WD repeat</keyword>
<dbReference type="Pfam" id="PF00400">
    <property type="entry name" value="WD40"/>
    <property type="match status" value="1"/>
</dbReference>
<keyword evidence="13" id="KW-1185">Reference proteome</keyword>
<accession>A0A7R8UHA2</accession>
<evidence type="ECO:0000313" key="13">
    <source>
        <dbReference type="Proteomes" id="UP000594454"/>
    </source>
</evidence>
<evidence type="ECO:0000313" key="12">
    <source>
        <dbReference type="EMBL" id="CAD7080837.1"/>
    </source>
</evidence>
<proteinExistence type="predicted"/>
<reference evidence="12 13" key="1">
    <citation type="submission" date="2020-11" db="EMBL/GenBank/DDBJ databases">
        <authorList>
            <person name="Wallbank WR R."/>
            <person name="Pardo Diaz C."/>
            <person name="Kozak K."/>
            <person name="Martin S."/>
            <person name="Jiggins C."/>
            <person name="Moest M."/>
            <person name="Warren A I."/>
            <person name="Generalovic N T."/>
            <person name="Byers J.R.P. K."/>
            <person name="Montejo-Kovacevich G."/>
            <person name="Yen C E."/>
        </authorList>
    </citation>
    <scope>NUCLEOTIDE SEQUENCE [LARGE SCALE GENOMIC DNA]</scope>
</reference>
<evidence type="ECO:0000256" key="10">
    <source>
        <dbReference type="ARBA" id="ARBA00040002"/>
    </source>
</evidence>
<evidence type="ECO:0000256" key="3">
    <source>
        <dbReference type="ARBA" id="ARBA00022574"/>
    </source>
</evidence>
<comment type="subcellular location">
    <subcellularLocation>
        <location evidence="1">Cytoplasm</location>
        <location evidence="1">Cytoskeleton</location>
        <location evidence="1">Flagellum axoneme</location>
    </subcellularLocation>
    <subcellularLocation>
        <location evidence="9">Dynein axonemal particle</location>
    </subcellularLocation>
</comment>
<gene>
    <name evidence="12" type="ORF">HERILL_LOCUS3973</name>
</gene>
<dbReference type="Proteomes" id="UP000594454">
    <property type="component" value="Chromosome 2"/>
</dbReference>
<name>A0A7R8UHA2_HERIL</name>
<dbReference type="EMBL" id="LR899010">
    <property type="protein sequence ID" value="CAD7080837.1"/>
    <property type="molecule type" value="Genomic_DNA"/>
</dbReference>
<dbReference type="GO" id="GO:0120293">
    <property type="term" value="C:dynein axonemal particle"/>
    <property type="evidence" value="ECO:0007669"/>
    <property type="project" value="UniProtKB-SubCell"/>
</dbReference>
<protein>
    <recommendedName>
        <fullName evidence="10">Dynein axonemal intermediate chain 4</fullName>
    </recommendedName>
    <alternativeName>
        <fullName evidence="11">WD repeat-containing protein 78</fullName>
    </alternativeName>
</protein>
<keyword evidence="6" id="KW-0969">Cilium</keyword>
<dbReference type="OrthoDB" id="10259804at2759"/>
<dbReference type="FunCoup" id="A0A7R8UHA2">
    <property type="interactions" value="23"/>
</dbReference>
<keyword evidence="2" id="KW-0963">Cytoplasm</keyword>
<organism evidence="12 13">
    <name type="scientific">Hermetia illucens</name>
    <name type="common">Black soldier fly</name>
    <dbReference type="NCBI Taxonomy" id="343691"/>
    <lineage>
        <taxon>Eukaryota</taxon>
        <taxon>Metazoa</taxon>
        <taxon>Ecdysozoa</taxon>
        <taxon>Arthropoda</taxon>
        <taxon>Hexapoda</taxon>
        <taxon>Insecta</taxon>
        <taxon>Pterygota</taxon>
        <taxon>Neoptera</taxon>
        <taxon>Endopterygota</taxon>
        <taxon>Diptera</taxon>
        <taxon>Brachycera</taxon>
        <taxon>Stratiomyomorpha</taxon>
        <taxon>Stratiomyidae</taxon>
        <taxon>Hermetiinae</taxon>
        <taxon>Hermetia</taxon>
    </lineage>
</organism>
<dbReference type="GO" id="GO:0045503">
    <property type="term" value="F:dynein light chain binding"/>
    <property type="evidence" value="ECO:0007669"/>
    <property type="project" value="TreeGrafter"/>
</dbReference>
<dbReference type="InterPro" id="IPR015943">
    <property type="entry name" value="WD40/YVTN_repeat-like_dom_sf"/>
</dbReference>
<keyword evidence="8" id="KW-0966">Cell projection</keyword>
<evidence type="ECO:0000256" key="4">
    <source>
        <dbReference type="ARBA" id="ARBA00022737"/>
    </source>
</evidence>
<dbReference type="InterPro" id="IPR001680">
    <property type="entry name" value="WD40_rpt"/>
</dbReference>
<keyword evidence="5" id="KW-0282">Flagellum</keyword>
<evidence type="ECO:0000256" key="11">
    <source>
        <dbReference type="ARBA" id="ARBA00041557"/>
    </source>
</evidence>
<dbReference type="PANTHER" id="PTHR12442:SF12">
    <property type="entry name" value="DYNEIN AXONEMAL INTERMEDIATE CHAIN 4"/>
    <property type="match status" value="1"/>
</dbReference>
<dbReference type="GO" id="GO:0005858">
    <property type="term" value="C:axonemal dynein complex"/>
    <property type="evidence" value="ECO:0007669"/>
    <property type="project" value="TreeGrafter"/>
</dbReference>
<evidence type="ECO:0000256" key="5">
    <source>
        <dbReference type="ARBA" id="ARBA00022846"/>
    </source>
</evidence>
<dbReference type="SUPFAM" id="SSF50978">
    <property type="entry name" value="WD40 repeat-like"/>
    <property type="match status" value="1"/>
</dbReference>
<dbReference type="SMART" id="SM00320">
    <property type="entry name" value="WD40"/>
    <property type="match status" value="6"/>
</dbReference>
<dbReference type="PANTHER" id="PTHR12442">
    <property type="entry name" value="DYNEIN INTERMEDIATE CHAIN"/>
    <property type="match status" value="1"/>
</dbReference>
<keyword evidence="7" id="KW-0206">Cytoskeleton</keyword>
<dbReference type="InParanoid" id="A0A7R8UHA2"/>
<evidence type="ECO:0000256" key="8">
    <source>
        <dbReference type="ARBA" id="ARBA00023273"/>
    </source>
</evidence>